<name>A0A239WRJ6_STRAI</name>
<feature type="coiled-coil region" evidence="1">
    <location>
        <begin position="64"/>
        <end position="98"/>
    </location>
</feature>
<dbReference type="OrthoDB" id="2223211at2"/>
<evidence type="ECO:0000313" key="2">
    <source>
        <dbReference type="EMBL" id="SNV36740.1"/>
    </source>
</evidence>
<dbReference type="AlphaFoldDB" id="A0A239WRJ6"/>
<proteinExistence type="predicted"/>
<organism evidence="2 3">
    <name type="scientific">Streptococcus acidominimus</name>
    <dbReference type="NCBI Taxonomy" id="1326"/>
    <lineage>
        <taxon>Bacteria</taxon>
        <taxon>Bacillati</taxon>
        <taxon>Bacillota</taxon>
        <taxon>Bacilli</taxon>
        <taxon>Lactobacillales</taxon>
        <taxon>Streptococcaceae</taxon>
        <taxon>Streptococcus</taxon>
    </lineage>
</organism>
<sequence>MDKAEHILTHYNELKSDLEMLKYRLDHFKPVTENEVIASLVFEKSDEPRVNSTPTNQRSEMIALNFREKMIQENEEQLADLSQRYIRLANDLDNFEMTIKFLKGDLYDFAQSMLKTDSNWDSLMREFHISRSTVRNWRRKVLDHVREVYLKMGFSLEK</sequence>
<protein>
    <submittedName>
        <fullName evidence="2">Phage protein</fullName>
    </submittedName>
</protein>
<gene>
    <name evidence="2" type="ORF">SAMEA4504048_00638</name>
</gene>
<reference evidence="2 3" key="1">
    <citation type="submission" date="2017-06" db="EMBL/GenBank/DDBJ databases">
        <authorList>
            <consortium name="Pathogen Informatics"/>
        </authorList>
    </citation>
    <scope>NUCLEOTIDE SEQUENCE [LARGE SCALE GENOMIC DNA]</scope>
    <source>
        <strain evidence="2 3">NCTC11291</strain>
    </source>
</reference>
<dbReference type="Proteomes" id="UP000215144">
    <property type="component" value="Chromosome 1"/>
</dbReference>
<keyword evidence="1" id="KW-0175">Coiled coil</keyword>
<accession>A0A239WRJ6</accession>
<dbReference type="EMBL" id="LT906454">
    <property type="protein sequence ID" value="SNV36740.1"/>
    <property type="molecule type" value="Genomic_DNA"/>
</dbReference>
<evidence type="ECO:0000313" key="3">
    <source>
        <dbReference type="Proteomes" id="UP000215144"/>
    </source>
</evidence>
<dbReference type="KEGG" id="saco:SAME_00638"/>
<dbReference type="RefSeq" id="WP_000356273.1">
    <property type="nucleotide sequence ID" value="NZ_LT906454.1"/>
</dbReference>
<evidence type="ECO:0000256" key="1">
    <source>
        <dbReference type="SAM" id="Coils"/>
    </source>
</evidence>